<organism evidence="1 2">
    <name type="scientific">Entomophthora muscae</name>
    <dbReference type="NCBI Taxonomy" id="34485"/>
    <lineage>
        <taxon>Eukaryota</taxon>
        <taxon>Fungi</taxon>
        <taxon>Fungi incertae sedis</taxon>
        <taxon>Zoopagomycota</taxon>
        <taxon>Entomophthoromycotina</taxon>
        <taxon>Entomophthoromycetes</taxon>
        <taxon>Entomophthorales</taxon>
        <taxon>Entomophthoraceae</taxon>
        <taxon>Entomophthora</taxon>
    </lineage>
</organism>
<gene>
    <name evidence="1" type="ORF">DSO57_1007522</name>
</gene>
<name>A0ACC2UGT2_9FUNG</name>
<keyword evidence="2" id="KW-1185">Reference proteome</keyword>
<sequence>MLEKVKPVLDTTYESYISDGSQEEDKEPEFYRTDEGQLVLKEVIAFYNKVPMPCKPVTNQNPNSTTPAKPTQKRIPNIKHIILLKLMREYGDYKAAVALVGVNPKYASKTFNKFINLGQVCKVLPIMTQGYKLGRARH</sequence>
<protein>
    <submittedName>
        <fullName evidence="1">Uncharacterized protein</fullName>
    </submittedName>
</protein>
<proteinExistence type="predicted"/>
<comment type="caution">
    <text evidence="1">The sequence shown here is derived from an EMBL/GenBank/DDBJ whole genome shotgun (WGS) entry which is preliminary data.</text>
</comment>
<dbReference type="EMBL" id="QTSX02000732">
    <property type="protein sequence ID" value="KAJ9086119.1"/>
    <property type="molecule type" value="Genomic_DNA"/>
</dbReference>
<evidence type="ECO:0000313" key="1">
    <source>
        <dbReference type="EMBL" id="KAJ9086119.1"/>
    </source>
</evidence>
<accession>A0ACC2UGT2</accession>
<evidence type="ECO:0000313" key="2">
    <source>
        <dbReference type="Proteomes" id="UP001165960"/>
    </source>
</evidence>
<dbReference type="Proteomes" id="UP001165960">
    <property type="component" value="Unassembled WGS sequence"/>
</dbReference>
<reference evidence="1" key="1">
    <citation type="submission" date="2022-04" db="EMBL/GenBank/DDBJ databases">
        <title>Genome of the entomopathogenic fungus Entomophthora muscae.</title>
        <authorList>
            <person name="Elya C."/>
            <person name="Lovett B.R."/>
            <person name="Lee E."/>
            <person name="Macias A.M."/>
            <person name="Hajek A.E."/>
            <person name="De Bivort B.L."/>
            <person name="Kasson M.T."/>
            <person name="De Fine Licht H.H."/>
            <person name="Stajich J.E."/>
        </authorList>
    </citation>
    <scope>NUCLEOTIDE SEQUENCE</scope>
    <source>
        <strain evidence="1">Berkeley</strain>
    </source>
</reference>